<evidence type="ECO:0000256" key="1">
    <source>
        <dbReference type="SAM" id="Phobius"/>
    </source>
</evidence>
<proteinExistence type="predicted"/>
<reference evidence="2 3" key="1">
    <citation type="submission" date="2019-01" db="EMBL/GenBank/DDBJ databases">
        <authorList>
            <person name="Chen W.-M."/>
        </authorList>
    </citation>
    <scope>NUCLEOTIDE SEQUENCE [LARGE SCALE GENOMIC DNA]</scope>
    <source>
        <strain evidence="2 3">TLA-22</strain>
    </source>
</reference>
<dbReference type="AlphaFoldDB" id="A0A437J3L9"/>
<dbReference type="RefSeq" id="WP_127691940.1">
    <property type="nucleotide sequence ID" value="NZ_RZUL01000010.1"/>
</dbReference>
<dbReference type="Proteomes" id="UP000282977">
    <property type="component" value="Unassembled WGS sequence"/>
</dbReference>
<sequence>MTSVSAHLRFSTLISVVISMAISAAFFLLIFGGTPNIRVFTVDGLALDFIPQTLAAGFMSALVPAIQTRAKMVAGSITGSPPPLWQIAVRALGLALGGLALAGVITALLWLAGAEAMSWASALAMKIGYGGLLGLIITPIALRAILPRG</sequence>
<feature type="transmembrane region" description="Helical" evidence="1">
    <location>
        <begin position="45"/>
        <end position="66"/>
    </location>
</feature>
<keyword evidence="1" id="KW-1133">Transmembrane helix</keyword>
<accession>A0A437J3L9</accession>
<comment type="caution">
    <text evidence="2">The sequence shown here is derived from an EMBL/GenBank/DDBJ whole genome shotgun (WGS) entry which is preliminary data.</text>
</comment>
<keyword evidence="3" id="KW-1185">Reference proteome</keyword>
<dbReference type="OrthoDB" id="7509450at2"/>
<gene>
    <name evidence="2" type="ORF">ENE74_16325</name>
</gene>
<organism evidence="2 3">
    <name type="scientific">Sphingobium algorifonticola</name>
    <dbReference type="NCBI Taxonomy" id="2008318"/>
    <lineage>
        <taxon>Bacteria</taxon>
        <taxon>Pseudomonadati</taxon>
        <taxon>Pseudomonadota</taxon>
        <taxon>Alphaproteobacteria</taxon>
        <taxon>Sphingomonadales</taxon>
        <taxon>Sphingomonadaceae</taxon>
        <taxon>Sphingobium</taxon>
    </lineage>
</organism>
<dbReference type="EMBL" id="RZUL01000010">
    <property type="protein sequence ID" value="RVT39138.1"/>
    <property type="molecule type" value="Genomic_DNA"/>
</dbReference>
<evidence type="ECO:0000313" key="2">
    <source>
        <dbReference type="EMBL" id="RVT39138.1"/>
    </source>
</evidence>
<feature type="transmembrane region" description="Helical" evidence="1">
    <location>
        <begin position="87"/>
        <end position="112"/>
    </location>
</feature>
<feature type="transmembrane region" description="Helical" evidence="1">
    <location>
        <begin position="127"/>
        <end position="146"/>
    </location>
</feature>
<keyword evidence="1" id="KW-0812">Transmembrane</keyword>
<keyword evidence="1" id="KW-0472">Membrane</keyword>
<name>A0A437J3L9_9SPHN</name>
<protein>
    <submittedName>
        <fullName evidence="2">Uncharacterized protein</fullName>
    </submittedName>
</protein>
<evidence type="ECO:0000313" key="3">
    <source>
        <dbReference type="Proteomes" id="UP000282977"/>
    </source>
</evidence>
<feature type="transmembrane region" description="Helical" evidence="1">
    <location>
        <begin position="12"/>
        <end position="33"/>
    </location>
</feature>